<reference evidence="18" key="1">
    <citation type="submission" date="2024-02" db="UniProtKB">
        <authorList>
            <consortium name="WormBaseParasite"/>
        </authorList>
    </citation>
    <scope>IDENTIFICATION</scope>
</reference>
<dbReference type="PANTHER" id="PTHR23033:SF14">
    <property type="entry name" value="GLYCOPROTEIN-N-ACETYLGALACTOSAMINE 3-BETA-GALACTOSYLTRANSFERASE 1-RELATED"/>
    <property type="match status" value="1"/>
</dbReference>
<dbReference type="GO" id="GO:0016263">
    <property type="term" value="F:glycoprotein-N-acetylgalactosamine 3-beta-galactosyltransferase activity"/>
    <property type="evidence" value="ECO:0007669"/>
    <property type="project" value="UniProtKB-EC"/>
</dbReference>
<dbReference type="EC" id="2.4.1.122" evidence="6"/>
<name>A0AAF5D0R1_STRER</name>
<evidence type="ECO:0000256" key="7">
    <source>
        <dbReference type="ARBA" id="ARBA00022676"/>
    </source>
</evidence>
<dbReference type="Pfam" id="PF07019">
    <property type="entry name" value="EMC6"/>
    <property type="match status" value="1"/>
</dbReference>
<accession>A0AAF5D0R1</accession>
<evidence type="ECO:0000256" key="10">
    <source>
        <dbReference type="ARBA" id="ARBA00022741"/>
    </source>
</evidence>
<evidence type="ECO:0000256" key="4">
    <source>
        <dbReference type="ARBA" id="ARBA00006462"/>
    </source>
</evidence>
<dbReference type="GO" id="GO:0000166">
    <property type="term" value="F:nucleotide binding"/>
    <property type="evidence" value="ECO:0007669"/>
    <property type="project" value="UniProtKB-KW"/>
</dbReference>
<evidence type="ECO:0000256" key="9">
    <source>
        <dbReference type="ARBA" id="ARBA00022692"/>
    </source>
</evidence>
<evidence type="ECO:0000313" key="17">
    <source>
        <dbReference type="Proteomes" id="UP000035681"/>
    </source>
</evidence>
<evidence type="ECO:0000256" key="13">
    <source>
        <dbReference type="ARBA" id="ARBA00022989"/>
    </source>
</evidence>
<comment type="pathway">
    <text evidence="3">Protein modification; protein glycosylation.</text>
</comment>
<dbReference type="PANTHER" id="PTHR23033">
    <property type="entry name" value="BETA1,3-GALACTOSYLTRANSFERASE"/>
    <property type="match status" value="1"/>
</dbReference>
<dbReference type="InterPro" id="IPR026050">
    <property type="entry name" value="C1GALT1/C1GALT1_chp1"/>
</dbReference>
<sequence>MTTNMEKPSIISSISKALKPNSEWYSKDEILDVVYWGKQILSIAIGIVWGLLPFTGIGSILAFAVASGVSSHLYVTRFQGYDEDDLGGFFEIAKEGLIFFYKSIRYIFVNNTDNIICLWLILLIAYLSHIYCDKFKDSKICFVFLSQNWEYEDIKINKTIKLIKEQEALLNINNSLFLTSKNILKNLNGYWTIFPIITGIQSNPYFSSKKWYLFLEPTTSVNFVLLNEFIKHINVDKSVYFGKGVLDSHPVIIHHYYGYDPSKHKPLYYPLTAGGMLMNINFINEVSEKIKLNNKELINFNIDAKFEFAKFVKDKLNIDIINDDRFCFDTDNNDLTHCITIHKKPLYNKDEKECQYNINNKNTFIGIKTFSGYHENRLPIILNTWAKNINNYGLFSDIEDSKYSTIKLNIPNASKGHCEKTMGIIKYFVENKRFEFFKWLIIGDDDTLFNIPKLYEMLSCVNDKYPTVVGERYGFRHLESLIDSYDYPTGGSGMFFTREAAKLIANNCLCPSHTTPDDMVIGYCLKKYDIRFLHSPALHQSSINSYTEEYLRQITPISFHKFEEVDPYYVFSKYLTPSQIHPPKDLSTQEVIMNVNTSISKNNISKKEDKHYEL</sequence>
<dbReference type="InterPro" id="IPR029008">
    <property type="entry name" value="EMC6-like"/>
</dbReference>
<keyword evidence="11" id="KW-0256">Endoplasmic reticulum</keyword>
<evidence type="ECO:0000256" key="12">
    <source>
        <dbReference type="ARBA" id="ARBA00022968"/>
    </source>
</evidence>
<keyword evidence="10" id="KW-0547">Nucleotide-binding</keyword>
<dbReference type="Pfam" id="PF02434">
    <property type="entry name" value="Fringe"/>
    <property type="match status" value="1"/>
</dbReference>
<evidence type="ECO:0000256" key="15">
    <source>
        <dbReference type="SAM" id="Phobius"/>
    </source>
</evidence>
<dbReference type="GO" id="GO:0005789">
    <property type="term" value="C:endoplasmic reticulum membrane"/>
    <property type="evidence" value="ECO:0007669"/>
    <property type="project" value="UniProtKB-SubCell"/>
</dbReference>
<evidence type="ECO:0000256" key="2">
    <source>
        <dbReference type="ARBA" id="ARBA00004606"/>
    </source>
</evidence>
<feature type="transmembrane region" description="Helical" evidence="15">
    <location>
        <begin position="40"/>
        <end position="69"/>
    </location>
</feature>
<evidence type="ECO:0000256" key="3">
    <source>
        <dbReference type="ARBA" id="ARBA00004922"/>
    </source>
</evidence>
<keyword evidence="12" id="KW-0735">Signal-anchor</keyword>
<dbReference type="Gene3D" id="3.90.550.50">
    <property type="match status" value="2"/>
</dbReference>
<dbReference type="WBParaSite" id="TCONS_00003854.p1">
    <property type="protein sequence ID" value="TCONS_00003854.p1"/>
    <property type="gene ID" value="XLOC_000517"/>
</dbReference>
<keyword evidence="7" id="KW-0328">Glycosyltransferase</keyword>
<keyword evidence="8" id="KW-0808">Transferase</keyword>
<evidence type="ECO:0000256" key="5">
    <source>
        <dbReference type="ARBA" id="ARBA00009436"/>
    </source>
</evidence>
<keyword evidence="13 15" id="KW-1133">Transmembrane helix</keyword>
<organism evidence="17 18">
    <name type="scientific">Strongyloides stercoralis</name>
    <name type="common">Threadworm</name>
    <dbReference type="NCBI Taxonomy" id="6248"/>
    <lineage>
        <taxon>Eukaryota</taxon>
        <taxon>Metazoa</taxon>
        <taxon>Ecdysozoa</taxon>
        <taxon>Nematoda</taxon>
        <taxon>Chromadorea</taxon>
        <taxon>Rhabditida</taxon>
        <taxon>Tylenchina</taxon>
        <taxon>Panagrolaimomorpha</taxon>
        <taxon>Strongyloidoidea</taxon>
        <taxon>Strongyloididae</taxon>
        <taxon>Strongyloides</taxon>
    </lineage>
</organism>
<comment type="subcellular location">
    <subcellularLocation>
        <location evidence="1">Endoplasmic reticulum membrane</location>
        <topology evidence="1">Multi-pass membrane protein</topology>
    </subcellularLocation>
    <subcellularLocation>
        <location evidence="2">Membrane</location>
        <topology evidence="2">Single-pass type II membrane protein</topology>
    </subcellularLocation>
</comment>
<feature type="transmembrane region" description="Helical" evidence="15">
    <location>
        <begin position="112"/>
        <end position="131"/>
    </location>
</feature>
<evidence type="ECO:0000256" key="8">
    <source>
        <dbReference type="ARBA" id="ARBA00022679"/>
    </source>
</evidence>
<evidence type="ECO:0000256" key="14">
    <source>
        <dbReference type="ARBA" id="ARBA00023136"/>
    </source>
</evidence>
<evidence type="ECO:0000256" key="1">
    <source>
        <dbReference type="ARBA" id="ARBA00004477"/>
    </source>
</evidence>
<dbReference type="AlphaFoldDB" id="A0AAF5D0R1"/>
<feature type="domain" description="Fringe-like glycosyltransferase" evidence="16">
    <location>
        <begin position="358"/>
        <end position="564"/>
    </location>
</feature>
<dbReference type="InterPro" id="IPR003378">
    <property type="entry name" value="Fringe-like_glycosylTrfase"/>
</dbReference>
<evidence type="ECO:0000313" key="18">
    <source>
        <dbReference type="WBParaSite" id="TCONS_00003854.p1"/>
    </source>
</evidence>
<proteinExistence type="inferred from homology"/>
<comment type="similarity">
    <text evidence="4">Belongs to the glycosyltransferase 31 family. Beta3-Gal-T subfamily.</text>
</comment>
<dbReference type="Proteomes" id="UP000035681">
    <property type="component" value="Unplaced"/>
</dbReference>
<evidence type="ECO:0000256" key="6">
    <source>
        <dbReference type="ARBA" id="ARBA00012557"/>
    </source>
</evidence>
<evidence type="ECO:0000259" key="16">
    <source>
        <dbReference type="Pfam" id="PF02434"/>
    </source>
</evidence>
<comment type="similarity">
    <text evidence="5">Belongs to the EMC6 family.</text>
</comment>
<keyword evidence="14 15" id="KW-0472">Membrane</keyword>
<keyword evidence="9 15" id="KW-0812">Transmembrane</keyword>
<keyword evidence="17" id="KW-1185">Reference proteome</keyword>
<protein>
    <recommendedName>
        <fullName evidence="6">N-acetylgalactosaminide beta-1,3-galactosyltransferase</fullName>
        <ecNumber evidence="6">2.4.1.122</ecNumber>
    </recommendedName>
</protein>
<evidence type="ECO:0000256" key="11">
    <source>
        <dbReference type="ARBA" id="ARBA00022824"/>
    </source>
</evidence>